<protein>
    <submittedName>
        <fullName evidence="1">Uncharacterized protein</fullName>
    </submittedName>
</protein>
<evidence type="ECO:0000313" key="1">
    <source>
        <dbReference type="EMBL" id="CUS33085.1"/>
    </source>
</evidence>
<organism evidence="1 2">
    <name type="scientific">Candidatus Nitrospira nitrificans</name>
    <dbReference type="NCBI Taxonomy" id="1742973"/>
    <lineage>
        <taxon>Bacteria</taxon>
        <taxon>Pseudomonadati</taxon>
        <taxon>Nitrospirota</taxon>
        <taxon>Nitrospiria</taxon>
        <taxon>Nitrospirales</taxon>
        <taxon>Nitrospiraceae</taxon>
        <taxon>Nitrospira</taxon>
    </lineage>
</organism>
<dbReference type="Proteomes" id="UP000198736">
    <property type="component" value="Unassembled WGS sequence"/>
</dbReference>
<sequence>MFPHGGREGFLTRCRAGCMVKRYMRHTHTIMKLLLGISTTIGFGMCWSLSYAEPTGEEYSTIGPATSSVTASSSAVMITEAAMAPSASLPVENNVVVQRAVPSLSKQVSVGGTKLMPYIGAGFGGGYVTELDRSLHASPSFSSSSGSTNAGLRGLFGQHLIPNEVQLGIRVPF</sequence>
<dbReference type="STRING" id="1742973.COMA2_120061"/>
<accession>A0A0S4L908</accession>
<dbReference type="EMBL" id="CZPZ01000004">
    <property type="protein sequence ID" value="CUS33085.1"/>
    <property type="molecule type" value="Genomic_DNA"/>
</dbReference>
<evidence type="ECO:0000313" key="2">
    <source>
        <dbReference type="Proteomes" id="UP000198736"/>
    </source>
</evidence>
<reference evidence="2" key="1">
    <citation type="submission" date="2015-10" db="EMBL/GenBank/DDBJ databases">
        <authorList>
            <person name="Luecker S."/>
            <person name="Luecker S."/>
        </authorList>
    </citation>
    <scope>NUCLEOTIDE SEQUENCE [LARGE SCALE GENOMIC DNA]</scope>
</reference>
<gene>
    <name evidence="1" type="ORF">COMA2_120061</name>
</gene>
<keyword evidence="2" id="KW-1185">Reference proteome</keyword>
<proteinExistence type="predicted"/>
<name>A0A0S4L908_9BACT</name>
<dbReference type="AlphaFoldDB" id="A0A0S4L908"/>